<sequence length="465" mass="52230">MDNGMVSDFIMIKNFFLFCVSMSLASHFGFSQTPTPSVKEEANDNITIFTRILDGLLDGYDNRLRPGLGERITQVKTDIYVTSFGPVSDTEMEYTIDVFFRQSWKDERLRFKGPMQRLPLNNLLASKIWTPDTFFHNGKKSIAHNMTTPNKLLRLEDDGTLLYTMRLGGVSAAGSAPFESRLLDGDCCDSLFITHDAYPNSEVIYVWTNSTTTSVVVAEDGSRLNQYHLMGQTVGTENISTSTGEYTIMTAHFHLKRKIGYFVIQTYLPCIMTVILSQVSFWLNRESVPARTVFGVTTVLTMTTLSISARNSLPKVAYATAMDWFIAVCYAFVFSALIEFATVNYFTKRSWAWDGKKAQEAAKFKKKERNLLGNKPSNTYTTGKMTPAPNMPKDSAPSVISNTTPAPVKPAEEKPAESKKTYNSISKIDKMSRIIFPVLFGTFNLVYWATYLNREPVIKGANSPK</sequence>
<accession>A0A7L2R1I7</accession>
<dbReference type="FunFam" id="1.20.58.390:FF:000002">
    <property type="entry name" value="Putative gamma-aminobutyric acid receptor subunit alpha-5"/>
    <property type="match status" value="1"/>
</dbReference>
<evidence type="ECO:0000256" key="8">
    <source>
        <dbReference type="ARBA" id="ARBA00023136"/>
    </source>
</evidence>
<proteinExistence type="predicted"/>
<keyword evidence="3 19" id="KW-0812">Transmembrane</keyword>
<reference evidence="23 24" key="1">
    <citation type="submission" date="2019-09" db="EMBL/GenBank/DDBJ databases">
        <title>Bird 10,000 Genomes (B10K) Project - Family phase.</title>
        <authorList>
            <person name="Zhang G."/>
        </authorList>
    </citation>
    <scope>NUCLEOTIDE SEQUENCE [LARGE SCALE GENOMIC DNA]</scope>
    <source>
        <strain evidence="23">B10K-DU-002-81</strain>
    </source>
</reference>
<dbReference type="Pfam" id="PF02931">
    <property type="entry name" value="Neur_chan_LBD"/>
    <property type="match status" value="1"/>
</dbReference>
<dbReference type="InterPro" id="IPR006202">
    <property type="entry name" value="Neur_chan_lig-bd"/>
</dbReference>
<dbReference type="Pfam" id="PF02932">
    <property type="entry name" value="Neur_chan_memb"/>
    <property type="match status" value="1"/>
</dbReference>
<evidence type="ECO:0000256" key="3">
    <source>
        <dbReference type="ARBA" id="ARBA00022692"/>
    </source>
</evidence>
<evidence type="ECO:0000256" key="14">
    <source>
        <dbReference type="ARBA" id="ARBA00023257"/>
    </source>
</evidence>
<dbReference type="GO" id="GO:0034707">
    <property type="term" value="C:chloride channel complex"/>
    <property type="evidence" value="ECO:0007669"/>
    <property type="project" value="UniProtKB-KW"/>
</dbReference>
<evidence type="ECO:0000256" key="6">
    <source>
        <dbReference type="ARBA" id="ARBA00023018"/>
    </source>
</evidence>
<dbReference type="InterPro" id="IPR006028">
    <property type="entry name" value="GABAA/Glycine_rcpt"/>
</dbReference>
<evidence type="ECO:0000256" key="2">
    <source>
        <dbReference type="ARBA" id="ARBA00022475"/>
    </source>
</evidence>
<keyword evidence="24" id="KW-1185">Reference proteome</keyword>
<dbReference type="GO" id="GO:0005230">
    <property type="term" value="F:extracellular ligand-gated monoatomic ion channel activity"/>
    <property type="evidence" value="ECO:0007669"/>
    <property type="project" value="InterPro"/>
</dbReference>
<dbReference type="Gene3D" id="2.70.170.10">
    <property type="entry name" value="Neurotransmitter-gated ion-channel ligand-binding domain"/>
    <property type="match status" value="1"/>
</dbReference>
<keyword evidence="10" id="KW-0675">Receptor</keyword>
<keyword evidence="12" id="KW-0325">Glycoprotein</keyword>
<keyword evidence="1" id="KW-0813">Transport</keyword>
<feature type="transmembrane region" description="Helical" evidence="19">
    <location>
        <begin position="324"/>
        <end position="347"/>
    </location>
</feature>
<evidence type="ECO:0000256" key="12">
    <source>
        <dbReference type="ARBA" id="ARBA00023180"/>
    </source>
</evidence>
<feature type="transmembrane region" description="Helical" evidence="19">
    <location>
        <begin position="259"/>
        <end position="283"/>
    </location>
</feature>
<feature type="transmembrane region" description="Helical" evidence="19">
    <location>
        <begin position="434"/>
        <end position="452"/>
    </location>
</feature>
<dbReference type="InterPro" id="IPR001390">
    <property type="entry name" value="GABAAa_rcpt"/>
</dbReference>
<feature type="non-terminal residue" evidence="23">
    <location>
        <position position="1"/>
    </location>
</feature>
<dbReference type="Proteomes" id="UP000570288">
    <property type="component" value="Unassembled WGS sequence"/>
</dbReference>
<dbReference type="InterPro" id="IPR005435">
    <property type="entry name" value="GABBAa5_rcpt"/>
</dbReference>
<keyword evidence="14" id="KW-0628">Postsynaptic cell membrane</keyword>
<dbReference type="InterPro" id="IPR036734">
    <property type="entry name" value="Neur_chan_lig-bd_sf"/>
</dbReference>
<keyword evidence="4 20" id="KW-0732">Signal</keyword>
<dbReference type="SUPFAM" id="SSF90112">
    <property type="entry name" value="Neurotransmitter-gated ion-channel transmembrane pore"/>
    <property type="match status" value="1"/>
</dbReference>
<evidence type="ECO:0000256" key="15">
    <source>
        <dbReference type="ARBA" id="ARBA00023286"/>
    </source>
</evidence>
<dbReference type="PRINTS" id="PR00252">
    <property type="entry name" value="NRIONCHANNEL"/>
</dbReference>
<dbReference type="GO" id="GO:0045211">
    <property type="term" value="C:postsynaptic membrane"/>
    <property type="evidence" value="ECO:0007669"/>
    <property type="project" value="UniProtKB-SubCell"/>
</dbReference>
<dbReference type="CDD" id="cd19052">
    <property type="entry name" value="LGIC_TM_GABAAR_alpha"/>
    <property type="match status" value="1"/>
</dbReference>
<keyword evidence="6" id="KW-0770">Synapse</keyword>
<evidence type="ECO:0000313" key="23">
    <source>
        <dbReference type="EMBL" id="NXS03101.1"/>
    </source>
</evidence>
<dbReference type="NCBIfam" id="TIGR00860">
    <property type="entry name" value="LIC"/>
    <property type="match status" value="1"/>
</dbReference>
<evidence type="ECO:0000256" key="17">
    <source>
        <dbReference type="ARBA" id="ARBA00034104"/>
    </source>
</evidence>
<dbReference type="GO" id="GO:0004890">
    <property type="term" value="F:GABA-A receptor activity"/>
    <property type="evidence" value="ECO:0007669"/>
    <property type="project" value="InterPro"/>
</dbReference>
<evidence type="ECO:0000256" key="16">
    <source>
        <dbReference type="ARBA" id="ARBA00023303"/>
    </source>
</evidence>
<evidence type="ECO:0000256" key="10">
    <source>
        <dbReference type="ARBA" id="ARBA00023170"/>
    </source>
</evidence>
<dbReference type="InterPro" id="IPR006201">
    <property type="entry name" value="Neur_channel"/>
</dbReference>
<evidence type="ECO:0000256" key="13">
    <source>
        <dbReference type="ARBA" id="ARBA00023214"/>
    </source>
</evidence>
<feature type="signal peptide" evidence="20">
    <location>
        <begin position="1"/>
        <end position="31"/>
    </location>
</feature>
<organism evidence="23 24">
    <name type="scientific">Oxylabes madagascariensis</name>
    <name type="common">white-throated Oxylabes</name>
    <dbReference type="NCBI Taxonomy" id="98144"/>
    <lineage>
        <taxon>Eukaryota</taxon>
        <taxon>Metazoa</taxon>
        <taxon>Chordata</taxon>
        <taxon>Craniata</taxon>
        <taxon>Vertebrata</taxon>
        <taxon>Euteleostomi</taxon>
        <taxon>Archelosauria</taxon>
        <taxon>Archosauria</taxon>
        <taxon>Dinosauria</taxon>
        <taxon>Saurischia</taxon>
        <taxon>Theropoda</taxon>
        <taxon>Coelurosauria</taxon>
        <taxon>Aves</taxon>
        <taxon>Neognathae</taxon>
        <taxon>Neoaves</taxon>
        <taxon>Telluraves</taxon>
        <taxon>Australaves</taxon>
        <taxon>Passeriformes</taxon>
        <taxon>Sylvioidea</taxon>
        <taxon>Timaliidae</taxon>
        <taxon>Oxylabes</taxon>
    </lineage>
</organism>
<dbReference type="OrthoDB" id="203862at2759"/>
<feature type="non-terminal residue" evidence="23">
    <location>
        <position position="465"/>
    </location>
</feature>
<feature type="domain" description="Neurotransmitter-gated ion-channel ligand-binding" evidence="21">
    <location>
        <begin position="50"/>
        <end position="259"/>
    </location>
</feature>
<dbReference type="PANTHER" id="PTHR18945">
    <property type="entry name" value="NEUROTRANSMITTER GATED ION CHANNEL"/>
    <property type="match status" value="1"/>
</dbReference>
<evidence type="ECO:0000259" key="22">
    <source>
        <dbReference type="Pfam" id="PF02932"/>
    </source>
</evidence>
<evidence type="ECO:0000256" key="1">
    <source>
        <dbReference type="ARBA" id="ARBA00022448"/>
    </source>
</evidence>
<feature type="chain" id="PRO_5029445089" evidence="20">
    <location>
        <begin position="32"/>
        <end position="465"/>
    </location>
</feature>
<evidence type="ECO:0000256" key="5">
    <source>
        <dbReference type="ARBA" id="ARBA00022989"/>
    </source>
</evidence>
<keyword evidence="9" id="KW-1015">Disulfide bond</keyword>
<comment type="caution">
    <text evidence="23">The sequence shown here is derived from an EMBL/GenBank/DDBJ whole genome shotgun (WGS) entry which is preliminary data.</text>
</comment>
<dbReference type="PRINTS" id="PR01079">
    <property type="entry name" value="GABAARALPHA"/>
</dbReference>
<comment type="subcellular location">
    <subcellularLocation>
        <location evidence="17">Postsynaptic cell membrane</location>
        <topology evidence="17">Multi-pass membrane protein</topology>
    </subcellularLocation>
</comment>
<dbReference type="InterPro" id="IPR036719">
    <property type="entry name" value="Neuro-gated_channel_TM_sf"/>
</dbReference>
<evidence type="ECO:0000259" key="21">
    <source>
        <dbReference type="Pfam" id="PF02931"/>
    </source>
</evidence>
<dbReference type="InterPro" id="IPR006029">
    <property type="entry name" value="Neurotrans-gated_channel_TM"/>
</dbReference>
<keyword evidence="13" id="KW-0868">Chloride</keyword>
<keyword evidence="15" id="KW-1071">Ligand-gated ion channel</keyword>
<keyword evidence="11" id="KW-0869">Chloride channel</keyword>
<keyword evidence="2" id="KW-1003">Cell membrane</keyword>
<keyword evidence="5 19" id="KW-1133">Transmembrane helix</keyword>
<feature type="compositionally biased region" description="Basic and acidic residues" evidence="18">
    <location>
        <begin position="410"/>
        <end position="419"/>
    </location>
</feature>
<dbReference type="Gene3D" id="1.20.58.390">
    <property type="entry name" value="Neurotransmitter-gated ion-channel transmembrane domain"/>
    <property type="match status" value="1"/>
</dbReference>
<dbReference type="GO" id="GO:0005254">
    <property type="term" value="F:chloride channel activity"/>
    <property type="evidence" value="ECO:0007669"/>
    <property type="project" value="UniProtKB-KW"/>
</dbReference>
<dbReference type="InterPro" id="IPR038050">
    <property type="entry name" value="Neuro_actylchol_rec"/>
</dbReference>
<protein>
    <submittedName>
        <fullName evidence="23">GBRA5 protein</fullName>
    </submittedName>
</protein>
<keyword evidence="16" id="KW-0407">Ion channel</keyword>
<keyword evidence="7" id="KW-0406">Ion transport</keyword>
<feature type="domain" description="Neurotransmitter-gated ion-channel transmembrane" evidence="22">
    <location>
        <begin position="266"/>
        <end position="448"/>
    </location>
</feature>
<evidence type="ECO:0000256" key="9">
    <source>
        <dbReference type="ARBA" id="ARBA00023157"/>
    </source>
</evidence>
<dbReference type="PRINTS" id="PR00253">
    <property type="entry name" value="GABAARECEPTR"/>
</dbReference>
<evidence type="ECO:0000256" key="11">
    <source>
        <dbReference type="ARBA" id="ARBA00023173"/>
    </source>
</evidence>
<evidence type="ECO:0000256" key="4">
    <source>
        <dbReference type="ARBA" id="ARBA00022729"/>
    </source>
</evidence>
<dbReference type="SUPFAM" id="SSF63712">
    <property type="entry name" value="Nicotinic receptor ligand binding domain-like"/>
    <property type="match status" value="1"/>
</dbReference>
<feature type="compositionally biased region" description="Polar residues" evidence="18">
    <location>
        <begin position="375"/>
        <end position="384"/>
    </location>
</feature>
<dbReference type="FunFam" id="2.70.170.10:FF:000091">
    <property type="entry name" value="Gamma-aminobutyric acid type A receptor alpha2 subunit"/>
    <property type="match status" value="1"/>
</dbReference>
<dbReference type="GO" id="GO:0007214">
    <property type="term" value="P:gamma-aminobutyric acid signaling pathway"/>
    <property type="evidence" value="ECO:0007669"/>
    <property type="project" value="InterPro"/>
</dbReference>
<keyword evidence="8 19" id="KW-0472">Membrane</keyword>
<evidence type="ECO:0000256" key="20">
    <source>
        <dbReference type="SAM" id="SignalP"/>
    </source>
</evidence>
<dbReference type="InterPro" id="IPR047024">
    <property type="entry name" value="Gabra-1-6_TM"/>
</dbReference>
<feature type="region of interest" description="Disordered" evidence="18">
    <location>
        <begin position="372"/>
        <end position="419"/>
    </location>
</feature>
<evidence type="ECO:0000313" key="24">
    <source>
        <dbReference type="Proteomes" id="UP000570288"/>
    </source>
</evidence>
<evidence type="ECO:0000256" key="19">
    <source>
        <dbReference type="SAM" id="Phobius"/>
    </source>
</evidence>
<dbReference type="EMBL" id="VYZR01126376">
    <property type="protein sequence ID" value="NXS03101.1"/>
    <property type="molecule type" value="Genomic_DNA"/>
</dbReference>
<dbReference type="PRINTS" id="PR01618">
    <property type="entry name" value="GABAARALPHA5"/>
</dbReference>
<feature type="transmembrane region" description="Helical" evidence="19">
    <location>
        <begin position="290"/>
        <end position="309"/>
    </location>
</feature>
<evidence type="ECO:0000256" key="18">
    <source>
        <dbReference type="SAM" id="MobiDB-lite"/>
    </source>
</evidence>
<name>A0A7L2R1I7_9PASS</name>
<evidence type="ECO:0000256" key="7">
    <source>
        <dbReference type="ARBA" id="ARBA00023065"/>
    </source>
</evidence>
<dbReference type="AlphaFoldDB" id="A0A7L2R1I7"/>
<gene>
    <name evidence="23" type="primary">Gabra5</name>
    <name evidence="23" type="ORF">OXYMAD_R08254</name>
</gene>